<dbReference type="GO" id="GO:0003677">
    <property type="term" value="F:DNA binding"/>
    <property type="evidence" value="ECO:0007669"/>
    <property type="project" value="UniProtKB-KW"/>
</dbReference>
<reference evidence="2 3" key="1">
    <citation type="submission" date="2017-06" db="EMBL/GenBank/DDBJ databases">
        <title>Draft genome sequence of anaerobic fermentative bacterium Anaeromicrobium sediminis DY2726D isolated from West Pacific Ocean sediments.</title>
        <authorList>
            <person name="Zeng X."/>
        </authorList>
    </citation>
    <scope>NUCLEOTIDE SEQUENCE [LARGE SCALE GENOMIC DNA]</scope>
    <source>
        <strain evidence="2 3">DY2726D</strain>
    </source>
</reference>
<dbReference type="CDD" id="cd11378">
    <property type="entry name" value="DUF296"/>
    <property type="match status" value="1"/>
</dbReference>
<dbReference type="Proteomes" id="UP000216024">
    <property type="component" value="Unassembled WGS sequence"/>
</dbReference>
<dbReference type="Pfam" id="PF03479">
    <property type="entry name" value="PCC"/>
    <property type="match status" value="1"/>
</dbReference>
<evidence type="ECO:0000313" key="2">
    <source>
        <dbReference type="EMBL" id="PAB59688.1"/>
    </source>
</evidence>
<dbReference type="PANTHER" id="PTHR34988:SF1">
    <property type="entry name" value="DNA-BINDING PROTEIN"/>
    <property type="match status" value="1"/>
</dbReference>
<keyword evidence="2" id="KW-0238">DNA-binding</keyword>
<comment type="caution">
    <text evidence="2">The sequence shown here is derived from an EMBL/GenBank/DDBJ whole genome shotgun (WGS) entry which is preliminary data.</text>
</comment>
<feature type="domain" description="PPC" evidence="1">
    <location>
        <begin position="1"/>
        <end position="129"/>
    </location>
</feature>
<dbReference type="OrthoDB" id="552202at2"/>
<keyword evidence="3" id="KW-1185">Reference proteome</keyword>
<organism evidence="2 3">
    <name type="scientific">Anaeromicrobium sediminis</name>
    <dbReference type="NCBI Taxonomy" id="1478221"/>
    <lineage>
        <taxon>Bacteria</taxon>
        <taxon>Bacillati</taxon>
        <taxon>Bacillota</taxon>
        <taxon>Clostridia</taxon>
        <taxon>Peptostreptococcales</taxon>
        <taxon>Thermotaleaceae</taxon>
        <taxon>Anaeromicrobium</taxon>
    </lineage>
</organism>
<dbReference type="Gene3D" id="3.30.1330.80">
    <property type="entry name" value="Hypothetical protein, similar to alpha- acetolactate decarboxylase, domain 2"/>
    <property type="match status" value="1"/>
</dbReference>
<protein>
    <submittedName>
        <fullName evidence="2">DNA-binding protein</fullName>
    </submittedName>
</protein>
<dbReference type="PROSITE" id="PS51742">
    <property type="entry name" value="PPC"/>
    <property type="match status" value="1"/>
</dbReference>
<evidence type="ECO:0000259" key="1">
    <source>
        <dbReference type="PROSITE" id="PS51742"/>
    </source>
</evidence>
<accession>A0A267ML99</accession>
<dbReference type="AlphaFoldDB" id="A0A267ML99"/>
<dbReference type="InterPro" id="IPR005175">
    <property type="entry name" value="PPC_dom"/>
</dbReference>
<gene>
    <name evidence="2" type="ORF">CCE28_08975</name>
</gene>
<dbReference type="PANTHER" id="PTHR34988">
    <property type="entry name" value="PROTEIN, PUTATIVE-RELATED"/>
    <property type="match status" value="1"/>
</dbReference>
<evidence type="ECO:0000313" key="3">
    <source>
        <dbReference type="Proteomes" id="UP000216024"/>
    </source>
</evidence>
<dbReference type="RefSeq" id="WP_095133132.1">
    <property type="nucleotide sequence ID" value="NZ_NIBG01000006.1"/>
</dbReference>
<proteinExistence type="predicted"/>
<name>A0A267ML99_9FIRM</name>
<dbReference type="SUPFAM" id="SSF117856">
    <property type="entry name" value="AF0104/ALDC/Ptd012-like"/>
    <property type="match status" value="1"/>
</dbReference>
<sequence>MVTHSLRLTKHMDLKEKLVEFTKENNISAGIILTCVGCIYKGTIRLADGVSTKAFDEKLEILSLSGTLSKDGVHLHISLSTKDGMVFGGHLMDGCLINTTAEIVIGSLPDTIFSREFDSSTGYTELLISKI</sequence>
<dbReference type="EMBL" id="NIBG01000006">
    <property type="protein sequence ID" value="PAB59688.1"/>
    <property type="molecule type" value="Genomic_DNA"/>
</dbReference>